<protein>
    <submittedName>
        <fullName evidence="3">FHA domain-containing protein</fullName>
    </submittedName>
</protein>
<name>A0ABT4VXE4_9RHOB</name>
<organism evidence="3 4">
    <name type="scientific">Aliiroseovarius salicola</name>
    <dbReference type="NCBI Taxonomy" id="3009082"/>
    <lineage>
        <taxon>Bacteria</taxon>
        <taxon>Pseudomonadati</taxon>
        <taxon>Pseudomonadota</taxon>
        <taxon>Alphaproteobacteria</taxon>
        <taxon>Rhodobacterales</taxon>
        <taxon>Paracoccaceae</taxon>
        <taxon>Aliiroseovarius</taxon>
    </lineage>
</organism>
<feature type="domain" description="FHA" evidence="2">
    <location>
        <begin position="191"/>
        <end position="259"/>
    </location>
</feature>
<reference evidence="3 4" key="1">
    <citation type="submission" date="2023-01" db="EMBL/GenBank/DDBJ databases">
        <authorList>
            <person name="Yoon J.-W."/>
        </authorList>
    </citation>
    <scope>NUCLEOTIDE SEQUENCE [LARGE SCALE GENOMIC DNA]</scope>
    <source>
        <strain evidence="3 4">KMU-50</strain>
    </source>
</reference>
<keyword evidence="4" id="KW-1185">Reference proteome</keyword>
<dbReference type="Gene3D" id="2.60.200.20">
    <property type="match status" value="1"/>
</dbReference>
<accession>A0ABT4VXE4</accession>
<evidence type="ECO:0000259" key="2">
    <source>
        <dbReference type="Pfam" id="PF00498"/>
    </source>
</evidence>
<feature type="compositionally biased region" description="Polar residues" evidence="1">
    <location>
        <begin position="63"/>
        <end position="78"/>
    </location>
</feature>
<feature type="region of interest" description="Disordered" evidence="1">
    <location>
        <begin position="1"/>
        <end position="103"/>
    </location>
</feature>
<gene>
    <name evidence="3" type="ORF">O2N63_02000</name>
</gene>
<sequence>MRHFKDIIVRKRPLPSAVETDDSSETQRVSETSDLDAVRARRQLREVAQGKTLGKPADPPSEDATNPSDAATIPSPSKQIWDIKEDDQEDDSVQRSQGSARLVPADKFEGVTPVPPARTEPDQPAVADPAPTRANRVKTRIIGFHSGAENDVFAARRAEPSTQGQFPAGWLVVVDGPGRGASFMICAGVSTIGRGADQTVCLDFGDTSVSRESHASIAYDEEQNQFFVGHGGKSNIVRKNGNPVLATEGLADADLIRIGKTTLRFVALCGSEFTWGSMEDGEGTDAPES</sequence>
<dbReference type="SUPFAM" id="SSF49879">
    <property type="entry name" value="SMAD/FHA domain"/>
    <property type="match status" value="1"/>
</dbReference>
<comment type="caution">
    <text evidence="3">The sequence shown here is derived from an EMBL/GenBank/DDBJ whole genome shotgun (WGS) entry which is preliminary data.</text>
</comment>
<dbReference type="InterPro" id="IPR008984">
    <property type="entry name" value="SMAD_FHA_dom_sf"/>
</dbReference>
<dbReference type="CDD" id="cd00060">
    <property type="entry name" value="FHA"/>
    <property type="match status" value="1"/>
</dbReference>
<feature type="region of interest" description="Disordered" evidence="1">
    <location>
        <begin position="114"/>
        <end position="133"/>
    </location>
</feature>
<dbReference type="RefSeq" id="WP_271052434.1">
    <property type="nucleotide sequence ID" value="NZ_JAQIIO010000001.1"/>
</dbReference>
<evidence type="ECO:0000313" key="3">
    <source>
        <dbReference type="EMBL" id="MDA5092854.1"/>
    </source>
</evidence>
<dbReference type="Pfam" id="PF00498">
    <property type="entry name" value="FHA"/>
    <property type="match status" value="1"/>
</dbReference>
<dbReference type="Proteomes" id="UP001528040">
    <property type="component" value="Unassembled WGS sequence"/>
</dbReference>
<evidence type="ECO:0000256" key="1">
    <source>
        <dbReference type="SAM" id="MobiDB-lite"/>
    </source>
</evidence>
<dbReference type="InterPro" id="IPR000253">
    <property type="entry name" value="FHA_dom"/>
</dbReference>
<feature type="compositionally biased region" description="Basic and acidic residues" evidence="1">
    <location>
        <begin position="36"/>
        <end position="45"/>
    </location>
</feature>
<proteinExistence type="predicted"/>
<dbReference type="EMBL" id="JAQIIO010000001">
    <property type="protein sequence ID" value="MDA5092854.1"/>
    <property type="molecule type" value="Genomic_DNA"/>
</dbReference>
<evidence type="ECO:0000313" key="4">
    <source>
        <dbReference type="Proteomes" id="UP001528040"/>
    </source>
</evidence>